<dbReference type="Pfam" id="PF01032">
    <property type="entry name" value="FecCD"/>
    <property type="match status" value="1"/>
</dbReference>
<evidence type="ECO:0000256" key="6">
    <source>
        <dbReference type="ARBA" id="ARBA00022989"/>
    </source>
</evidence>
<evidence type="ECO:0000256" key="5">
    <source>
        <dbReference type="ARBA" id="ARBA00022692"/>
    </source>
</evidence>
<keyword evidence="6 8" id="KW-1133">Transmembrane helix</keyword>
<keyword evidence="3" id="KW-0813">Transport</keyword>
<gene>
    <name evidence="9" type="ORF">GB928_004340</name>
</gene>
<evidence type="ECO:0000256" key="1">
    <source>
        <dbReference type="ARBA" id="ARBA00004651"/>
    </source>
</evidence>
<reference evidence="9" key="1">
    <citation type="submission" date="2022-04" db="EMBL/GenBank/DDBJ databases">
        <title>Shinella lacus sp. nov., a novel member of the genus Shinella from water.</title>
        <authorList>
            <person name="Deng Y."/>
        </authorList>
    </citation>
    <scope>NUCLEOTIDE SEQUENCE</scope>
    <source>
        <strain evidence="9">JCM 31239</strain>
    </source>
</reference>
<dbReference type="Gene3D" id="1.10.3470.10">
    <property type="entry name" value="ABC transporter involved in vitamin B12 uptake, BtuC"/>
    <property type="match status" value="1"/>
</dbReference>
<comment type="caution">
    <text evidence="9">The sequence shown here is derived from an EMBL/GenBank/DDBJ whole genome shotgun (WGS) entry which is preliminary data.</text>
</comment>
<feature type="transmembrane region" description="Helical" evidence="8">
    <location>
        <begin position="112"/>
        <end position="130"/>
    </location>
</feature>
<dbReference type="Proteomes" id="UP001177080">
    <property type="component" value="Unassembled WGS sequence"/>
</dbReference>
<sequence length="347" mass="36149">MKALIHRVPRHGRDAGRQVSFRIRTRTLAVCLALAALLLVLAFLSLTAGRFDTGMTDVFNALSGQATGKTRMIILEWRLPRMLLAMLLGAALGLGGAIFQSLTRNPLGSPDIIGFAAGSHTGALVVLLLFSGGYYATAFGALGGGIVTALLVYLLAGTTGQQGFRLIVVGIGTSAMLSAFNAWLIQKADLEMAMGAAFWAAGSLNGLGFEQLRPATALFCLLCLPVAALARPLRQMELGDDAALASGVTVRRTRGLLMLLGVALTALATATAGPISFIALCAPQIARRLVGASSVGLFTPALTGAVLLVLADAAAQHAFGRQLPVGIMTISVGGLYLLWLLIREGRR</sequence>
<proteinExistence type="inferred from homology"/>
<name>A0ABT8X9I7_9HYPH</name>
<keyword evidence="10" id="KW-1185">Reference proteome</keyword>
<evidence type="ECO:0000256" key="2">
    <source>
        <dbReference type="ARBA" id="ARBA00007935"/>
    </source>
</evidence>
<accession>A0ABT8X9I7</accession>
<dbReference type="PANTHER" id="PTHR30472:SF24">
    <property type="entry name" value="FERRIC ENTEROBACTIN TRANSPORT SYSTEM PERMEASE PROTEIN FEPG"/>
    <property type="match status" value="1"/>
</dbReference>
<comment type="subcellular location">
    <subcellularLocation>
        <location evidence="1">Cell membrane</location>
        <topology evidence="1">Multi-pass membrane protein</topology>
    </subcellularLocation>
</comment>
<feature type="transmembrane region" description="Helical" evidence="8">
    <location>
        <begin position="323"/>
        <end position="342"/>
    </location>
</feature>
<dbReference type="SUPFAM" id="SSF81345">
    <property type="entry name" value="ABC transporter involved in vitamin B12 uptake, BtuC"/>
    <property type="match status" value="1"/>
</dbReference>
<protein>
    <submittedName>
        <fullName evidence="9">Iron chelate uptake ABC transporter family permease subunit</fullName>
    </submittedName>
</protein>
<feature type="transmembrane region" description="Helical" evidence="8">
    <location>
        <begin position="136"/>
        <end position="156"/>
    </location>
</feature>
<feature type="transmembrane region" description="Helical" evidence="8">
    <location>
        <begin position="256"/>
        <end position="282"/>
    </location>
</feature>
<evidence type="ECO:0000256" key="7">
    <source>
        <dbReference type="ARBA" id="ARBA00023136"/>
    </source>
</evidence>
<dbReference type="RefSeq" id="WP_244762135.1">
    <property type="nucleotide sequence ID" value="NZ_JALJCJ010000004.1"/>
</dbReference>
<dbReference type="EMBL" id="WHSC02000002">
    <property type="protein sequence ID" value="MDO6120405.1"/>
    <property type="molecule type" value="Genomic_DNA"/>
</dbReference>
<dbReference type="CDD" id="cd06550">
    <property type="entry name" value="TM_ABC_iron-siderophores_like"/>
    <property type="match status" value="1"/>
</dbReference>
<dbReference type="InterPro" id="IPR000522">
    <property type="entry name" value="ABC_transptr_permease_BtuC"/>
</dbReference>
<evidence type="ECO:0000256" key="4">
    <source>
        <dbReference type="ARBA" id="ARBA00022475"/>
    </source>
</evidence>
<keyword evidence="5 8" id="KW-0812">Transmembrane</keyword>
<evidence type="ECO:0000313" key="9">
    <source>
        <dbReference type="EMBL" id="MDO6120405.1"/>
    </source>
</evidence>
<feature type="transmembrane region" description="Helical" evidence="8">
    <location>
        <begin position="289"/>
        <end position="311"/>
    </location>
</feature>
<dbReference type="PANTHER" id="PTHR30472">
    <property type="entry name" value="FERRIC ENTEROBACTIN TRANSPORT SYSTEM PERMEASE PROTEIN"/>
    <property type="match status" value="1"/>
</dbReference>
<feature type="transmembrane region" description="Helical" evidence="8">
    <location>
        <begin position="163"/>
        <end position="184"/>
    </location>
</feature>
<evidence type="ECO:0000256" key="3">
    <source>
        <dbReference type="ARBA" id="ARBA00022448"/>
    </source>
</evidence>
<feature type="transmembrane region" description="Helical" evidence="8">
    <location>
        <begin position="27"/>
        <end position="48"/>
    </location>
</feature>
<comment type="similarity">
    <text evidence="2">Belongs to the binding-protein-dependent transport system permease family. FecCD subfamily.</text>
</comment>
<organism evidence="9 10">
    <name type="scientific">Shinella curvata</name>
    <dbReference type="NCBI Taxonomy" id="1817964"/>
    <lineage>
        <taxon>Bacteria</taxon>
        <taxon>Pseudomonadati</taxon>
        <taxon>Pseudomonadota</taxon>
        <taxon>Alphaproteobacteria</taxon>
        <taxon>Hyphomicrobiales</taxon>
        <taxon>Rhizobiaceae</taxon>
        <taxon>Shinella</taxon>
    </lineage>
</organism>
<feature type="transmembrane region" description="Helical" evidence="8">
    <location>
        <begin position="82"/>
        <end position="100"/>
    </location>
</feature>
<evidence type="ECO:0000313" key="10">
    <source>
        <dbReference type="Proteomes" id="UP001177080"/>
    </source>
</evidence>
<dbReference type="InterPro" id="IPR037294">
    <property type="entry name" value="ABC_BtuC-like"/>
</dbReference>
<evidence type="ECO:0000256" key="8">
    <source>
        <dbReference type="SAM" id="Phobius"/>
    </source>
</evidence>
<keyword evidence="7 8" id="KW-0472">Membrane</keyword>
<keyword evidence="4" id="KW-1003">Cell membrane</keyword>